<dbReference type="SUPFAM" id="SSF51735">
    <property type="entry name" value="NAD(P)-binding Rossmann-fold domains"/>
    <property type="match status" value="1"/>
</dbReference>
<accession>A0ABR1PFM2</accession>
<feature type="domain" description="NmrA-like" evidence="3">
    <location>
        <begin position="18"/>
        <end position="150"/>
    </location>
</feature>
<dbReference type="InterPro" id="IPR036291">
    <property type="entry name" value="NAD(P)-bd_dom_sf"/>
</dbReference>
<evidence type="ECO:0000313" key="5">
    <source>
        <dbReference type="Proteomes" id="UP001430848"/>
    </source>
</evidence>
<evidence type="ECO:0000256" key="2">
    <source>
        <dbReference type="ARBA" id="ARBA00023002"/>
    </source>
</evidence>
<dbReference type="PANTHER" id="PTHR47706">
    <property type="entry name" value="NMRA-LIKE FAMILY PROTEIN"/>
    <property type="match status" value="1"/>
</dbReference>
<dbReference type="CDD" id="cd05259">
    <property type="entry name" value="PCBER_SDR_a"/>
    <property type="match status" value="1"/>
</dbReference>
<evidence type="ECO:0000259" key="3">
    <source>
        <dbReference type="Pfam" id="PF05368"/>
    </source>
</evidence>
<dbReference type="PANTHER" id="PTHR47706:SF7">
    <property type="entry name" value="CIPA-LIKE, PUTATIVE (AFU_ORTHOLOGUE AFUA_1G01630)-RELATED"/>
    <property type="match status" value="1"/>
</dbReference>
<dbReference type="Proteomes" id="UP001430848">
    <property type="component" value="Unassembled WGS sequence"/>
</dbReference>
<sequence length="346" mass="37999">MAPEYAKDQPEGFSNRIEKVAIVGAGGTVGKYIAEELAKTGKHTVTALTRSGSTNKLPEGAIPVTVDYDDETSLVEAMKGHQILIITLAVSAPPGTQSKLIKAASKAGVPYVMPNAWGTDPLNQKLMQDTFFWKLFADARDEIESLGVSKWIVLSCGFWYEFSLGGTEDRYGFDFHNRSLVLFDDGDTKINTSTWAQCGRAVASLLSLKLLPEDEGDESPAVDKWANAAFYASSFLVSQRDMFESAKRVTGTTDADWTIRREDSGERYKKAVEDLQKGDMKGFVRLLYTRVFFPNGDGDYESSRGLQNDVLGLPKEDLDEATREAIHLALSEGLEARYSGVASRSS</sequence>
<protein>
    <recommendedName>
        <fullName evidence="3">NmrA-like domain-containing protein</fullName>
    </recommendedName>
</protein>
<dbReference type="EMBL" id="JAKNSF020000013">
    <property type="protein sequence ID" value="KAK7735483.1"/>
    <property type="molecule type" value="Genomic_DNA"/>
</dbReference>
<comment type="caution">
    <text evidence="4">The sequence shown here is derived from an EMBL/GenBank/DDBJ whole genome shotgun (WGS) entry which is preliminary data.</text>
</comment>
<dbReference type="Gene3D" id="3.40.50.720">
    <property type="entry name" value="NAD(P)-binding Rossmann-like Domain"/>
    <property type="match status" value="1"/>
</dbReference>
<proteinExistence type="predicted"/>
<evidence type="ECO:0000256" key="1">
    <source>
        <dbReference type="ARBA" id="ARBA00022857"/>
    </source>
</evidence>
<reference evidence="4 5" key="1">
    <citation type="submission" date="2024-02" db="EMBL/GenBank/DDBJ databases">
        <title>De novo assembly and annotation of 12 fungi associated with fruit tree decline syndrome in Ontario, Canada.</title>
        <authorList>
            <person name="Sulman M."/>
            <person name="Ellouze W."/>
            <person name="Ilyukhin E."/>
        </authorList>
    </citation>
    <scope>NUCLEOTIDE SEQUENCE [LARGE SCALE GENOMIC DNA]</scope>
    <source>
        <strain evidence="4 5">M169</strain>
    </source>
</reference>
<dbReference type="InterPro" id="IPR008030">
    <property type="entry name" value="NmrA-like"/>
</dbReference>
<dbReference type="InterPro" id="IPR051609">
    <property type="entry name" value="NmrA/Isoflavone_reductase-like"/>
</dbReference>
<dbReference type="Pfam" id="PF05368">
    <property type="entry name" value="NmrA"/>
    <property type="match status" value="1"/>
</dbReference>
<evidence type="ECO:0000313" key="4">
    <source>
        <dbReference type="EMBL" id="KAK7735483.1"/>
    </source>
</evidence>
<keyword evidence="2" id="KW-0560">Oxidoreductase</keyword>
<dbReference type="InterPro" id="IPR045312">
    <property type="entry name" value="PCBER-like"/>
</dbReference>
<name>A0ABR1PFM2_DIAER</name>
<keyword evidence="1" id="KW-0521">NADP</keyword>
<gene>
    <name evidence="4" type="ORF">SLS63_003953</name>
</gene>
<keyword evidence="5" id="KW-1185">Reference proteome</keyword>
<organism evidence="4 5">
    <name type="scientific">Diaporthe eres</name>
    <name type="common">Phomopsis oblonga</name>
    <dbReference type="NCBI Taxonomy" id="83184"/>
    <lineage>
        <taxon>Eukaryota</taxon>
        <taxon>Fungi</taxon>
        <taxon>Dikarya</taxon>
        <taxon>Ascomycota</taxon>
        <taxon>Pezizomycotina</taxon>
        <taxon>Sordariomycetes</taxon>
        <taxon>Sordariomycetidae</taxon>
        <taxon>Diaporthales</taxon>
        <taxon>Diaporthaceae</taxon>
        <taxon>Diaporthe</taxon>
        <taxon>Diaporthe eres species complex</taxon>
    </lineage>
</organism>